<reference evidence="3" key="1">
    <citation type="submission" date="2021-01" db="EMBL/GenBank/DDBJ databases">
        <title>Microvirga sp.</title>
        <authorList>
            <person name="Kim M.K."/>
        </authorList>
    </citation>
    <scope>NUCLEOTIDE SEQUENCE</scope>
    <source>
        <strain evidence="3">5420S-16</strain>
    </source>
</reference>
<evidence type="ECO:0000313" key="4">
    <source>
        <dbReference type="Proteomes" id="UP000605848"/>
    </source>
</evidence>
<dbReference type="EMBL" id="JAEQMY010000182">
    <property type="protein sequence ID" value="MBL0408306.1"/>
    <property type="molecule type" value="Genomic_DNA"/>
</dbReference>
<dbReference type="SMART" id="SM00897">
    <property type="entry name" value="FIST"/>
    <property type="match status" value="1"/>
</dbReference>
<evidence type="ECO:0000259" key="1">
    <source>
        <dbReference type="SMART" id="SM00897"/>
    </source>
</evidence>
<gene>
    <name evidence="3" type="ORF">JKG68_30980</name>
</gene>
<comment type="caution">
    <text evidence="3">The sequence shown here is derived from an EMBL/GenBank/DDBJ whole genome shotgun (WGS) entry which is preliminary data.</text>
</comment>
<accession>A0A936ZCG9</accession>
<evidence type="ECO:0000313" key="3">
    <source>
        <dbReference type="EMBL" id="MBL0408306.1"/>
    </source>
</evidence>
<dbReference type="Proteomes" id="UP000605848">
    <property type="component" value="Unassembled WGS sequence"/>
</dbReference>
<dbReference type="RefSeq" id="WP_202066149.1">
    <property type="nucleotide sequence ID" value="NZ_JAEQMY010000182.1"/>
</dbReference>
<dbReference type="Pfam" id="PF10442">
    <property type="entry name" value="FIST_C"/>
    <property type="match status" value="1"/>
</dbReference>
<dbReference type="PANTHER" id="PTHR40252">
    <property type="entry name" value="BLR0328 PROTEIN"/>
    <property type="match status" value="1"/>
</dbReference>
<protein>
    <submittedName>
        <fullName evidence="3">FIST C-terminal domain-containing protein</fullName>
    </submittedName>
</protein>
<dbReference type="InterPro" id="IPR013702">
    <property type="entry name" value="FIST_domain_N"/>
</dbReference>
<sequence>MKAAVVSTDVSESAEAGRDLASQIIDKLGSPAQAIILFAAPEHDHKSLLAALRPASISGVIVGASSAGEFTNEVHGTGLACALVLAGDDVAFAASVGRDLKRDAGAAARQIASGFSGPSTSQFEHRAALVLTDALAGYADVLVDELTLATAGQYQFFGGGAGDNARFQRTTVFCGEEVLADAAVALEILSSKPLGVGVSHGWEPASRPLRVTEADGMRLISLDGLPAVEVFEEHAETIGNSIDREEPIPFFLHNILGIETGAGYRLRVPLAVLPDGSVLCAAEIPVGAVVRIMRTTHASAVEAAERAADAAVSSMPSRPVAALFFDCVATRLRMGEHFEEELAGLQGRLGPVPVAGCNTHGQIARAEGQFQGFHNCTAVVCVFPE</sequence>
<organism evidence="3 4">
    <name type="scientific">Microvirga aerilata</name>
    <dbReference type="NCBI Taxonomy" id="670292"/>
    <lineage>
        <taxon>Bacteria</taxon>
        <taxon>Pseudomonadati</taxon>
        <taxon>Pseudomonadota</taxon>
        <taxon>Alphaproteobacteria</taxon>
        <taxon>Hyphomicrobiales</taxon>
        <taxon>Methylobacteriaceae</taxon>
        <taxon>Microvirga</taxon>
    </lineage>
</organism>
<dbReference type="AlphaFoldDB" id="A0A936ZCG9"/>
<name>A0A936ZCG9_9HYPH</name>
<feature type="domain" description="FIST C-domain" evidence="2">
    <location>
        <begin position="230"/>
        <end position="366"/>
    </location>
</feature>
<dbReference type="InterPro" id="IPR019494">
    <property type="entry name" value="FIST_C"/>
</dbReference>
<dbReference type="SMART" id="SM01204">
    <property type="entry name" value="FIST_C"/>
    <property type="match status" value="1"/>
</dbReference>
<keyword evidence="4" id="KW-1185">Reference proteome</keyword>
<dbReference type="Pfam" id="PF08495">
    <property type="entry name" value="FIST"/>
    <property type="match status" value="1"/>
</dbReference>
<proteinExistence type="predicted"/>
<evidence type="ECO:0000259" key="2">
    <source>
        <dbReference type="SMART" id="SM01204"/>
    </source>
</evidence>
<feature type="domain" description="FIST" evidence="1">
    <location>
        <begin position="30"/>
        <end position="226"/>
    </location>
</feature>
<dbReference type="PANTHER" id="PTHR40252:SF2">
    <property type="entry name" value="BLR0328 PROTEIN"/>
    <property type="match status" value="1"/>
</dbReference>